<dbReference type="PANTHER" id="PTHR43591">
    <property type="entry name" value="METHYLTRANSFERASE"/>
    <property type="match status" value="1"/>
</dbReference>
<proteinExistence type="predicted"/>
<dbReference type="AlphaFoldDB" id="A0ABD3PCS8"/>
<dbReference type="Gene3D" id="3.40.50.150">
    <property type="entry name" value="Vaccinia Virus protein VP39"/>
    <property type="match status" value="1"/>
</dbReference>
<protein>
    <recommendedName>
        <fullName evidence="1">Methyltransferase type 11 domain-containing protein</fullName>
    </recommendedName>
</protein>
<dbReference type="EMBL" id="JABMIG020000207">
    <property type="protein sequence ID" value="KAL3785874.1"/>
    <property type="molecule type" value="Genomic_DNA"/>
</dbReference>
<dbReference type="SUPFAM" id="SSF53335">
    <property type="entry name" value="S-adenosyl-L-methionine-dependent methyltransferases"/>
    <property type="match status" value="1"/>
</dbReference>
<evidence type="ECO:0000313" key="3">
    <source>
        <dbReference type="Proteomes" id="UP001516023"/>
    </source>
</evidence>
<keyword evidence="3" id="KW-1185">Reference proteome</keyword>
<dbReference type="InterPro" id="IPR013216">
    <property type="entry name" value="Methyltransf_11"/>
</dbReference>
<dbReference type="Pfam" id="PF08241">
    <property type="entry name" value="Methyltransf_11"/>
    <property type="match status" value="1"/>
</dbReference>
<dbReference type="Proteomes" id="UP001516023">
    <property type="component" value="Unassembled WGS sequence"/>
</dbReference>
<gene>
    <name evidence="2" type="ORF">HJC23_008762</name>
</gene>
<comment type="caution">
    <text evidence="2">The sequence shown here is derived from an EMBL/GenBank/DDBJ whole genome shotgun (WGS) entry which is preliminary data.</text>
</comment>
<evidence type="ECO:0000313" key="2">
    <source>
        <dbReference type="EMBL" id="KAL3785874.1"/>
    </source>
</evidence>
<name>A0ABD3PCS8_9STRA</name>
<feature type="domain" description="Methyltransferase type 11" evidence="1">
    <location>
        <begin position="147"/>
        <end position="286"/>
    </location>
</feature>
<dbReference type="PANTHER" id="PTHR43591:SF24">
    <property type="entry name" value="2-METHOXY-6-POLYPRENYL-1,4-BENZOQUINOL METHYLASE, MITOCHONDRIAL"/>
    <property type="match status" value="1"/>
</dbReference>
<reference evidence="2 3" key="1">
    <citation type="journal article" date="2020" name="G3 (Bethesda)">
        <title>Improved Reference Genome for Cyclotella cryptica CCMP332, a Model for Cell Wall Morphogenesis, Salinity Adaptation, and Lipid Production in Diatoms (Bacillariophyta).</title>
        <authorList>
            <person name="Roberts W.R."/>
            <person name="Downey K.M."/>
            <person name="Ruck E.C."/>
            <person name="Traller J.C."/>
            <person name="Alverson A.J."/>
        </authorList>
    </citation>
    <scope>NUCLEOTIDE SEQUENCE [LARGE SCALE GENOMIC DNA]</scope>
    <source>
        <strain evidence="2 3">CCMP332</strain>
    </source>
</reference>
<dbReference type="InterPro" id="IPR029063">
    <property type="entry name" value="SAM-dependent_MTases_sf"/>
</dbReference>
<organism evidence="2 3">
    <name type="scientific">Cyclotella cryptica</name>
    <dbReference type="NCBI Taxonomy" id="29204"/>
    <lineage>
        <taxon>Eukaryota</taxon>
        <taxon>Sar</taxon>
        <taxon>Stramenopiles</taxon>
        <taxon>Ochrophyta</taxon>
        <taxon>Bacillariophyta</taxon>
        <taxon>Coscinodiscophyceae</taxon>
        <taxon>Thalassiosirophycidae</taxon>
        <taxon>Stephanodiscales</taxon>
        <taxon>Stephanodiscaceae</taxon>
        <taxon>Cyclotella</taxon>
    </lineage>
</organism>
<evidence type="ECO:0000259" key="1">
    <source>
        <dbReference type="Pfam" id="PF08241"/>
    </source>
</evidence>
<sequence length="349" mass="38986">MPQSSRRQKYHSHQIIRMKPSRTAVSLICLLTPNITHGFLNSPNGSPDPVSKIIQDELLQEVTTRIETPPVVNHLLKTSEECQVDYWSRPDIHTLGNVGFGGAVHAAMAPLATKMIDLKAYGGVDVRALISQELRAKVNKESARVMDLCSGVGMSTRALEKAFHDAEYIVGVDTSHEMIRMGRAISRHEVESNKAFSRHIQGLSMLVSDGLRAFQTAFREDSNPSPCVGKCRASYRVLNAESTSYPSNMFDLVTIMYGFHEIPEEGRSRIIHEAKRLLRVGGFVAILDICPTYEPSYHMLAGEPFVKEYQRNIDSQLFKFEGFSAKKRVVVAGHVNLWLLTKTESTIAL</sequence>
<accession>A0ABD3PCS8</accession>